<dbReference type="PANTHER" id="PTHR43969">
    <property type="entry name" value="GLUTATHIONE S TRANSFERASE D10, ISOFORM A-RELATED"/>
    <property type="match status" value="1"/>
</dbReference>
<dbReference type="Pfam" id="PF13410">
    <property type="entry name" value="GST_C_2"/>
    <property type="match status" value="1"/>
</dbReference>
<feature type="domain" description="GST N-terminal" evidence="2">
    <location>
        <begin position="1"/>
        <end position="82"/>
    </location>
</feature>
<dbReference type="CDD" id="cd03045">
    <property type="entry name" value="GST_N_Delta_Epsilon"/>
    <property type="match status" value="1"/>
</dbReference>
<protein>
    <submittedName>
        <fullName evidence="5">Glutathione S-transferase 1-like</fullName>
    </submittedName>
</protein>
<accession>A0A6P9ADD1</accession>
<dbReference type="InterPro" id="IPR010987">
    <property type="entry name" value="Glutathione-S-Trfase_C-like"/>
</dbReference>
<dbReference type="GeneID" id="117654144"/>
<dbReference type="SFLD" id="SFLDG00358">
    <property type="entry name" value="Main_(cytGST)"/>
    <property type="match status" value="1"/>
</dbReference>
<dbReference type="OrthoDB" id="2309723at2759"/>
<evidence type="ECO:0000313" key="4">
    <source>
        <dbReference type="Proteomes" id="UP000515158"/>
    </source>
</evidence>
<comment type="subunit">
    <text evidence="1">Homodimer.</text>
</comment>
<evidence type="ECO:0000256" key="1">
    <source>
        <dbReference type="ARBA" id="ARBA00011738"/>
    </source>
</evidence>
<dbReference type="InParanoid" id="A0A6P9ADD1"/>
<dbReference type="SUPFAM" id="SSF47616">
    <property type="entry name" value="GST C-terminal domain-like"/>
    <property type="match status" value="1"/>
</dbReference>
<sequence>MVVTLYGSETSPPVRGVRMACKALGIEYDFKKVNVFAGDLQKPEYLKINPHHTIPTLVDGDFILWESHAIVTYLGDKAGNDAWYPKDIKKRATLQQRLHYNNSIIFTRFRAYVEPIFYHDDLNVPPERIQKLQDALDLLEPIIHEGGWLVGDHPTIADCCCVANVATIVAVLPELTLKPKVAAWLRRCEQELDGFDEINTPFIKIVKELLAKKFEAKK</sequence>
<dbReference type="FunFam" id="3.40.30.10:FF:000034">
    <property type="entry name" value="glutathione S-transferase 1"/>
    <property type="match status" value="1"/>
</dbReference>
<dbReference type="RefSeq" id="XP_034256242.1">
    <property type="nucleotide sequence ID" value="XM_034400351.1"/>
</dbReference>
<dbReference type="PROSITE" id="PS50405">
    <property type="entry name" value="GST_CTER"/>
    <property type="match status" value="1"/>
</dbReference>
<dbReference type="Proteomes" id="UP000515158">
    <property type="component" value="Unplaced"/>
</dbReference>
<gene>
    <name evidence="5" type="primary">LOC117654144</name>
</gene>
<dbReference type="CDD" id="cd03177">
    <property type="entry name" value="GST_C_Delta_Epsilon"/>
    <property type="match status" value="1"/>
</dbReference>
<dbReference type="InterPro" id="IPR040079">
    <property type="entry name" value="Glutathione_S-Trfase"/>
</dbReference>
<evidence type="ECO:0000259" key="3">
    <source>
        <dbReference type="PROSITE" id="PS50405"/>
    </source>
</evidence>
<dbReference type="Gene3D" id="3.40.30.10">
    <property type="entry name" value="Glutaredoxin"/>
    <property type="match status" value="1"/>
</dbReference>
<dbReference type="KEGG" id="tpal:117654144"/>
<dbReference type="SFLD" id="SFLDS00019">
    <property type="entry name" value="Glutathione_Transferase_(cytos"/>
    <property type="match status" value="1"/>
</dbReference>
<dbReference type="AlphaFoldDB" id="A0A6P9ADD1"/>
<dbReference type="Gene3D" id="1.20.1050.10">
    <property type="match status" value="1"/>
</dbReference>
<organism evidence="5">
    <name type="scientific">Thrips palmi</name>
    <name type="common">Melon thrips</name>
    <dbReference type="NCBI Taxonomy" id="161013"/>
    <lineage>
        <taxon>Eukaryota</taxon>
        <taxon>Metazoa</taxon>
        <taxon>Ecdysozoa</taxon>
        <taxon>Arthropoda</taxon>
        <taxon>Hexapoda</taxon>
        <taxon>Insecta</taxon>
        <taxon>Pterygota</taxon>
        <taxon>Neoptera</taxon>
        <taxon>Paraneoptera</taxon>
        <taxon>Thysanoptera</taxon>
        <taxon>Terebrantia</taxon>
        <taxon>Thripoidea</taxon>
        <taxon>Thripidae</taxon>
        <taxon>Thrips</taxon>
    </lineage>
</organism>
<dbReference type="PROSITE" id="PS50404">
    <property type="entry name" value="GST_NTER"/>
    <property type="match status" value="1"/>
</dbReference>
<dbReference type="SUPFAM" id="SSF52833">
    <property type="entry name" value="Thioredoxin-like"/>
    <property type="match status" value="1"/>
</dbReference>
<name>A0A6P9ADD1_THRPL</name>
<dbReference type="GO" id="GO:0006749">
    <property type="term" value="P:glutathione metabolic process"/>
    <property type="evidence" value="ECO:0007669"/>
    <property type="project" value="TreeGrafter"/>
</dbReference>
<evidence type="ECO:0000313" key="5">
    <source>
        <dbReference type="RefSeq" id="XP_034256242.1"/>
    </source>
</evidence>
<dbReference type="PANTHER" id="PTHR43969:SF9">
    <property type="entry name" value="GLUTATHIONE S TRANSFERASE D10, ISOFORM A-RELATED"/>
    <property type="match status" value="1"/>
</dbReference>
<dbReference type="InterPro" id="IPR004045">
    <property type="entry name" value="Glutathione_S-Trfase_N"/>
</dbReference>
<dbReference type="GO" id="GO:0004364">
    <property type="term" value="F:glutathione transferase activity"/>
    <property type="evidence" value="ECO:0007669"/>
    <property type="project" value="TreeGrafter"/>
</dbReference>
<dbReference type="FunFam" id="1.20.1050.10:FF:000007">
    <property type="entry name" value="Glutathione S-transferase 1-1"/>
    <property type="match status" value="1"/>
</dbReference>
<keyword evidence="4" id="KW-1185">Reference proteome</keyword>
<evidence type="ECO:0000259" key="2">
    <source>
        <dbReference type="PROSITE" id="PS50404"/>
    </source>
</evidence>
<dbReference type="InterPro" id="IPR036249">
    <property type="entry name" value="Thioredoxin-like_sf"/>
</dbReference>
<dbReference type="FunCoup" id="A0A6P9ADD1">
    <property type="interactions" value="346"/>
</dbReference>
<dbReference type="SFLD" id="SFLDG01153">
    <property type="entry name" value="Main.4:_Theta-like"/>
    <property type="match status" value="1"/>
</dbReference>
<dbReference type="Pfam" id="PF13417">
    <property type="entry name" value="GST_N_3"/>
    <property type="match status" value="1"/>
</dbReference>
<proteinExistence type="predicted"/>
<reference evidence="5" key="1">
    <citation type="submission" date="2025-08" db="UniProtKB">
        <authorList>
            <consortium name="RefSeq"/>
        </authorList>
    </citation>
    <scope>IDENTIFICATION</scope>
    <source>
        <tissue evidence="5">Total insect</tissue>
    </source>
</reference>
<dbReference type="InterPro" id="IPR036282">
    <property type="entry name" value="Glutathione-S-Trfase_C_sf"/>
</dbReference>
<feature type="domain" description="GST C-terminal" evidence="3">
    <location>
        <begin position="87"/>
        <end position="214"/>
    </location>
</feature>